<organism evidence="2 3">
    <name type="scientific">Colocasia esculenta</name>
    <name type="common">Wild taro</name>
    <name type="synonym">Arum esculentum</name>
    <dbReference type="NCBI Taxonomy" id="4460"/>
    <lineage>
        <taxon>Eukaryota</taxon>
        <taxon>Viridiplantae</taxon>
        <taxon>Streptophyta</taxon>
        <taxon>Embryophyta</taxon>
        <taxon>Tracheophyta</taxon>
        <taxon>Spermatophyta</taxon>
        <taxon>Magnoliopsida</taxon>
        <taxon>Liliopsida</taxon>
        <taxon>Araceae</taxon>
        <taxon>Aroideae</taxon>
        <taxon>Colocasieae</taxon>
        <taxon>Colocasia</taxon>
    </lineage>
</organism>
<dbReference type="EMBL" id="NMUH01003385">
    <property type="protein sequence ID" value="MQM05276.1"/>
    <property type="molecule type" value="Genomic_DNA"/>
</dbReference>
<name>A0A843WBR7_COLES</name>
<reference evidence="2" key="1">
    <citation type="submission" date="2017-07" db="EMBL/GenBank/DDBJ databases">
        <title>Taro Niue Genome Assembly and Annotation.</title>
        <authorList>
            <person name="Atibalentja N."/>
            <person name="Keating K."/>
            <person name="Fields C.J."/>
        </authorList>
    </citation>
    <scope>NUCLEOTIDE SEQUENCE</scope>
    <source>
        <strain evidence="2">Niue_2</strain>
        <tissue evidence="2">Leaf</tissue>
    </source>
</reference>
<comment type="caution">
    <text evidence="2">The sequence shown here is derived from an EMBL/GenBank/DDBJ whole genome shotgun (WGS) entry which is preliminary data.</text>
</comment>
<dbReference type="AlphaFoldDB" id="A0A843WBR7"/>
<keyword evidence="3" id="KW-1185">Reference proteome</keyword>
<proteinExistence type="predicted"/>
<keyword evidence="1" id="KW-0732">Signal</keyword>
<dbReference type="Proteomes" id="UP000652761">
    <property type="component" value="Unassembled WGS sequence"/>
</dbReference>
<evidence type="ECO:0000313" key="3">
    <source>
        <dbReference type="Proteomes" id="UP000652761"/>
    </source>
</evidence>
<evidence type="ECO:0008006" key="4">
    <source>
        <dbReference type="Google" id="ProtNLM"/>
    </source>
</evidence>
<feature type="chain" id="PRO_5032958932" description="Aminotransferase-like plant mobile domain-containing protein" evidence="1">
    <location>
        <begin position="16"/>
        <end position="243"/>
    </location>
</feature>
<sequence length="243" mass="27578">MIKALPLASINLLRAWNLTTVLVLAKNYHMIVHIWDSLMALVELWHPQTHTFIFISFEATILLKELEIMLGLPKGKKGGPAVWVRSTRWFTGFERDEDVRRVQLWYLAVVGVEVELCSVEVVFFVTLAFEVSVLVPSDSRSIPVQLPSVDSLPVRIVAEAMGVLFSHESQELCETWTLLYVDLLDSFSYKRANTTPKRLEAAGRDFSSALFISGRLQTKNLISGDRLVIKLFIKSAEEEEELL</sequence>
<evidence type="ECO:0000256" key="1">
    <source>
        <dbReference type="SAM" id="SignalP"/>
    </source>
</evidence>
<gene>
    <name evidence="2" type="ORF">Taro_038086</name>
</gene>
<accession>A0A843WBR7</accession>
<feature type="signal peptide" evidence="1">
    <location>
        <begin position="1"/>
        <end position="15"/>
    </location>
</feature>
<protein>
    <recommendedName>
        <fullName evidence="4">Aminotransferase-like plant mobile domain-containing protein</fullName>
    </recommendedName>
</protein>
<evidence type="ECO:0000313" key="2">
    <source>
        <dbReference type="EMBL" id="MQM05276.1"/>
    </source>
</evidence>